<dbReference type="GO" id="GO:0033850">
    <property type="term" value="F:Z-farnesyl diphosphate synthase activity"/>
    <property type="evidence" value="ECO:0007669"/>
    <property type="project" value="TreeGrafter"/>
</dbReference>
<dbReference type="GO" id="GO:0000287">
    <property type="term" value="F:magnesium ion binding"/>
    <property type="evidence" value="ECO:0007669"/>
    <property type="project" value="TreeGrafter"/>
</dbReference>
<accession>A0A6J7UMN0</accession>
<evidence type="ECO:0000313" key="4">
    <source>
        <dbReference type="EMBL" id="CAB5067704.1"/>
    </source>
</evidence>
<dbReference type="HAMAP" id="MF_01139">
    <property type="entry name" value="ISPT"/>
    <property type="match status" value="1"/>
</dbReference>
<proteinExistence type="inferred from homology"/>
<dbReference type="InterPro" id="IPR001441">
    <property type="entry name" value="UPP_synth-like"/>
</dbReference>
<dbReference type="PANTHER" id="PTHR10291">
    <property type="entry name" value="DEHYDRODOLICHYL DIPHOSPHATE SYNTHASE FAMILY MEMBER"/>
    <property type="match status" value="1"/>
</dbReference>
<dbReference type="GO" id="GO:0030145">
    <property type="term" value="F:manganese ion binding"/>
    <property type="evidence" value="ECO:0007669"/>
    <property type="project" value="TreeGrafter"/>
</dbReference>
<dbReference type="Pfam" id="PF01255">
    <property type="entry name" value="Prenyltransf"/>
    <property type="match status" value="1"/>
</dbReference>
<evidence type="ECO:0000313" key="3">
    <source>
        <dbReference type="EMBL" id="CAB4744423.1"/>
    </source>
</evidence>
<name>A0A6J7UMN0_9ZZZZ</name>
<evidence type="ECO:0000256" key="1">
    <source>
        <dbReference type="ARBA" id="ARBA00022679"/>
    </source>
</evidence>
<dbReference type="InterPro" id="IPR036424">
    <property type="entry name" value="UPP_synth-like_sf"/>
</dbReference>
<dbReference type="EMBL" id="CAEZYY010000005">
    <property type="protein sequence ID" value="CAB4744423.1"/>
    <property type="molecule type" value="Genomic_DNA"/>
</dbReference>
<dbReference type="GO" id="GO:0008834">
    <property type="term" value="F:ditrans,polycis-undecaprenyl-diphosphate synthase [(2E,6E)-farnesyl-diphosphate specific] activity"/>
    <property type="evidence" value="ECO:0007669"/>
    <property type="project" value="TreeGrafter"/>
</dbReference>
<keyword evidence="1" id="KW-0808">Transferase</keyword>
<dbReference type="PANTHER" id="PTHR10291:SF0">
    <property type="entry name" value="DEHYDRODOLICHYL DIPHOSPHATE SYNTHASE 2"/>
    <property type="match status" value="1"/>
</dbReference>
<dbReference type="NCBIfam" id="TIGR00055">
    <property type="entry name" value="uppS"/>
    <property type="match status" value="1"/>
</dbReference>
<dbReference type="EMBL" id="CAEZXX010000277">
    <property type="protein sequence ID" value="CAB4733437.1"/>
    <property type="molecule type" value="Genomic_DNA"/>
</dbReference>
<dbReference type="AlphaFoldDB" id="A0A6J7UMN0"/>
<organism evidence="4">
    <name type="scientific">freshwater metagenome</name>
    <dbReference type="NCBI Taxonomy" id="449393"/>
    <lineage>
        <taxon>unclassified sequences</taxon>
        <taxon>metagenomes</taxon>
        <taxon>ecological metagenomes</taxon>
    </lineage>
</organism>
<protein>
    <submittedName>
        <fullName evidence="4">Unannotated protein</fullName>
    </submittedName>
</protein>
<gene>
    <name evidence="2" type="ORF">UFOPK2602_02485</name>
    <name evidence="3" type="ORF">UFOPK2806_00613</name>
    <name evidence="4" type="ORF">UFOPK4306_02148</name>
</gene>
<reference evidence="4" key="1">
    <citation type="submission" date="2020-05" db="EMBL/GenBank/DDBJ databases">
        <authorList>
            <person name="Chiriac C."/>
            <person name="Salcher M."/>
            <person name="Ghai R."/>
            <person name="Kavagutti S V."/>
        </authorList>
    </citation>
    <scope>NUCLEOTIDE SEQUENCE</scope>
</reference>
<dbReference type="SUPFAM" id="SSF64005">
    <property type="entry name" value="Undecaprenyl diphosphate synthase"/>
    <property type="match status" value="1"/>
</dbReference>
<dbReference type="CDD" id="cd00475">
    <property type="entry name" value="Cis_IPPS"/>
    <property type="match status" value="1"/>
</dbReference>
<dbReference type="GO" id="GO:0005886">
    <property type="term" value="C:plasma membrane"/>
    <property type="evidence" value="ECO:0007669"/>
    <property type="project" value="TreeGrafter"/>
</dbReference>
<sequence>MRIVEASEMALVAEGEIPRHVACIMDGNGRWAQMRNLTRSVGHEAAEESVDAVVDGCLALGVKWLTVYAFSTENWKREPAEVAFLMSLQEWLLREEKRQRFKRIGVRLRFLGDLDDPRVPDACRNWLRECEEMTAHNDGLEFCIAFNYGGRAEIVDAVKSLVAAGTPADQIDEAAVHAAMYEPGMPDIDLLIRTSSEYRLSNFFPWHSTYAEFVFMDTLWPDFREGHLYSAVAEFQQRRRRKGSSGTGSEELEDRS</sequence>
<dbReference type="EMBL" id="CAFBQP010000110">
    <property type="protein sequence ID" value="CAB5067704.1"/>
    <property type="molecule type" value="Genomic_DNA"/>
</dbReference>
<dbReference type="Gene3D" id="3.40.1180.10">
    <property type="entry name" value="Decaprenyl diphosphate synthase-like"/>
    <property type="match status" value="1"/>
</dbReference>
<evidence type="ECO:0000313" key="2">
    <source>
        <dbReference type="EMBL" id="CAB4733437.1"/>
    </source>
</evidence>
<dbReference type="GO" id="GO:0005829">
    <property type="term" value="C:cytosol"/>
    <property type="evidence" value="ECO:0007669"/>
    <property type="project" value="TreeGrafter"/>
</dbReference>
<dbReference type="GO" id="GO:0016094">
    <property type="term" value="P:polyprenol biosynthetic process"/>
    <property type="evidence" value="ECO:0007669"/>
    <property type="project" value="TreeGrafter"/>
</dbReference>